<name>A0ABQ0LM34_MYCCL</name>
<dbReference type="Proteomes" id="UP000815677">
    <property type="component" value="Unassembled WGS sequence"/>
</dbReference>
<feature type="region of interest" description="Disordered" evidence="1">
    <location>
        <begin position="1"/>
        <end position="76"/>
    </location>
</feature>
<proteinExistence type="predicted"/>
<evidence type="ECO:0000313" key="2">
    <source>
        <dbReference type="EMBL" id="GAT52176.1"/>
    </source>
</evidence>
<protein>
    <submittedName>
        <fullName evidence="2">Uncharacterized protein</fullName>
    </submittedName>
</protein>
<evidence type="ECO:0000313" key="3">
    <source>
        <dbReference type="Proteomes" id="UP000815677"/>
    </source>
</evidence>
<feature type="compositionally biased region" description="Low complexity" evidence="1">
    <location>
        <begin position="45"/>
        <end position="55"/>
    </location>
</feature>
<evidence type="ECO:0000256" key="1">
    <source>
        <dbReference type="SAM" id="MobiDB-lite"/>
    </source>
</evidence>
<reference evidence="2" key="1">
    <citation type="submission" date="2014-09" db="EMBL/GenBank/DDBJ databases">
        <title>Genome sequence of the luminous mushroom Mycena chlorophos for searching fungal bioluminescence genes.</title>
        <authorList>
            <person name="Tanaka Y."/>
            <person name="Kasuga D."/>
            <person name="Oba Y."/>
            <person name="Hase S."/>
            <person name="Sato K."/>
            <person name="Oba Y."/>
            <person name="Sakakibara Y."/>
        </authorList>
    </citation>
    <scope>NUCLEOTIDE SEQUENCE</scope>
</reference>
<accession>A0ABQ0LM34</accession>
<keyword evidence="3" id="KW-1185">Reference proteome</keyword>
<organism evidence="2 3">
    <name type="scientific">Mycena chlorophos</name>
    <name type="common">Agaric fungus</name>
    <name type="synonym">Agaricus chlorophos</name>
    <dbReference type="NCBI Taxonomy" id="658473"/>
    <lineage>
        <taxon>Eukaryota</taxon>
        <taxon>Fungi</taxon>
        <taxon>Dikarya</taxon>
        <taxon>Basidiomycota</taxon>
        <taxon>Agaricomycotina</taxon>
        <taxon>Agaricomycetes</taxon>
        <taxon>Agaricomycetidae</taxon>
        <taxon>Agaricales</taxon>
        <taxon>Marasmiineae</taxon>
        <taxon>Mycenaceae</taxon>
        <taxon>Mycena</taxon>
    </lineage>
</organism>
<feature type="compositionally biased region" description="Polar residues" evidence="1">
    <location>
        <begin position="20"/>
        <end position="30"/>
    </location>
</feature>
<feature type="compositionally biased region" description="Basic and acidic residues" evidence="1">
    <location>
        <begin position="1"/>
        <end position="13"/>
    </location>
</feature>
<dbReference type="EMBL" id="DF847621">
    <property type="protein sequence ID" value="GAT52176.1"/>
    <property type="molecule type" value="Genomic_DNA"/>
</dbReference>
<gene>
    <name evidence="2" type="ORF">MCHLO_09255</name>
</gene>
<sequence length="76" mass="8456">MQHDIRYFDERNARQRGGKISTNRGSSTHLYSDLDVSPSASPYRSSTPTASVSHSSAHKHHTHYTPAAQLYSSSTH</sequence>